<feature type="region of interest" description="Disordered" evidence="1">
    <location>
        <begin position="26"/>
        <end position="74"/>
    </location>
</feature>
<dbReference type="Proteomes" id="UP001066276">
    <property type="component" value="Chromosome 1_1"/>
</dbReference>
<comment type="caution">
    <text evidence="2">The sequence shown here is derived from an EMBL/GenBank/DDBJ whole genome shotgun (WGS) entry which is preliminary data.</text>
</comment>
<evidence type="ECO:0000313" key="2">
    <source>
        <dbReference type="EMBL" id="KAJ1214825.1"/>
    </source>
</evidence>
<name>A0AAV7WPW1_PLEWA</name>
<organism evidence="2 3">
    <name type="scientific">Pleurodeles waltl</name>
    <name type="common">Iberian ribbed newt</name>
    <dbReference type="NCBI Taxonomy" id="8319"/>
    <lineage>
        <taxon>Eukaryota</taxon>
        <taxon>Metazoa</taxon>
        <taxon>Chordata</taxon>
        <taxon>Craniata</taxon>
        <taxon>Vertebrata</taxon>
        <taxon>Euteleostomi</taxon>
        <taxon>Amphibia</taxon>
        <taxon>Batrachia</taxon>
        <taxon>Caudata</taxon>
        <taxon>Salamandroidea</taxon>
        <taxon>Salamandridae</taxon>
        <taxon>Pleurodelinae</taxon>
        <taxon>Pleurodeles</taxon>
    </lineage>
</organism>
<accession>A0AAV7WPW1</accession>
<gene>
    <name evidence="2" type="ORF">NDU88_002436</name>
</gene>
<evidence type="ECO:0000256" key="1">
    <source>
        <dbReference type="SAM" id="MobiDB-lite"/>
    </source>
</evidence>
<dbReference type="EMBL" id="JANPWB010000001">
    <property type="protein sequence ID" value="KAJ1214825.1"/>
    <property type="molecule type" value="Genomic_DNA"/>
</dbReference>
<proteinExistence type="predicted"/>
<evidence type="ECO:0000313" key="3">
    <source>
        <dbReference type="Proteomes" id="UP001066276"/>
    </source>
</evidence>
<dbReference type="AlphaFoldDB" id="A0AAV7WPW1"/>
<protein>
    <submittedName>
        <fullName evidence="2">Uncharacterized protein</fullName>
    </submittedName>
</protein>
<sequence>MAAHRASSVATSEVYLVVRQTSFQFPVQSKSTEPGHRREAEYTPGLRSRATGDRDRKGQSWFSAVKMVPTVPKH</sequence>
<reference evidence="2" key="1">
    <citation type="journal article" date="2022" name="bioRxiv">
        <title>Sequencing and chromosome-scale assembly of the giantPleurodeles waltlgenome.</title>
        <authorList>
            <person name="Brown T."/>
            <person name="Elewa A."/>
            <person name="Iarovenko S."/>
            <person name="Subramanian E."/>
            <person name="Araus A.J."/>
            <person name="Petzold A."/>
            <person name="Susuki M."/>
            <person name="Suzuki K.-i.T."/>
            <person name="Hayashi T."/>
            <person name="Toyoda A."/>
            <person name="Oliveira C."/>
            <person name="Osipova E."/>
            <person name="Leigh N.D."/>
            <person name="Simon A."/>
            <person name="Yun M.H."/>
        </authorList>
    </citation>
    <scope>NUCLEOTIDE SEQUENCE</scope>
    <source>
        <strain evidence="2">20211129_DDA</strain>
        <tissue evidence="2">Liver</tissue>
    </source>
</reference>
<keyword evidence="3" id="KW-1185">Reference proteome</keyword>